<evidence type="ECO:0000256" key="2">
    <source>
        <dbReference type="SAM" id="Phobius"/>
    </source>
</evidence>
<keyword evidence="2" id="KW-0812">Transmembrane</keyword>
<dbReference type="Pfam" id="PF19579">
    <property type="entry name" value="FtsL_2"/>
    <property type="match status" value="1"/>
</dbReference>
<organism evidence="3 4">
    <name type="scientific">Prevotella koreensis</name>
    <dbReference type="NCBI Taxonomy" id="2490854"/>
    <lineage>
        <taxon>Bacteria</taxon>
        <taxon>Pseudomonadati</taxon>
        <taxon>Bacteroidota</taxon>
        <taxon>Bacteroidia</taxon>
        <taxon>Bacteroidales</taxon>
        <taxon>Prevotellaceae</taxon>
        <taxon>Prevotella</taxon>
    </lineage>
</organism>
<keyword evidence="4" id="KW-1185">Reference proteome</keyword>
<accession>A0A3S0PV58</accession>
<feature type="compositionally biased region" description="Basic and acidic residues" evidence="1">
    <location>
        <begin position="43"/>
        <end position="76"/>
    </location>
</feature>
<comment type="caution">
    <text evidence="3">The sequence shown here is derived from an EMBL/GenBank/DDBJ whole genome shotgun (WGS) entry which is preliminary data.</text>
</comment>
<reference evidence="3 4" key="1">
    <citation type="submission" date="2018-12" db="EMBL/GenBank/DDBJ databases">
        <title>Genome sequencing of Prevotella sp. KCOM 3155 (= JS262).</title>
        <authorList>
            <person name="Kook J.-K."/>
            <person name="Park S.-N."/>
            <person name="Lim Y.K."/>
        </authorList>
    </citation>
    <scope>NUCLEOTIDE SEQUENCE [LARGE SCALE GENOMIC DNA]</scope>
    <source>
        <strain evidence="3 4">KCOM 3155</strain>
    </source>
</reference>
<dbReference type="InterPro" id="IPR045755">
    <property type="entry name" value="FtsL-like"/>
</dbReference>
<keyword evidence="2" id="KW-1133">Transmembrane helix</keyword>
<dbReference type="OrthoDB" id="1082825at2"/>
<keyword evidence="2" id="KW-0472">Membrane</keyword>
<name>A0A3S0PV58_9BACT</name>
<dbReference type="AlphaFoldDB" id="A0A3S0PV58"/>
<evidence type="ECO:0000313" key="4">
    <source>
        <dbReference type="Proteomes" id="UP000278983"/>
    </source>
</evidence>
<feature type="region of interest" description="Disordered" evidence="1">
    <location>
        <begin position="16"/>
        <end position="76"/>
    </location>
</feature>
<evidence type="ECO:0000256" key="1">
    <source>
        <dbReference type="SAM" id="MobiDB-lite"/>
    </source>
</evidence>
<dbReference type="RefSeq" id="WP_126678854.1">
    <property type="nucleotide sequence ID" value="NZ_RYYU01000001.1"/>
</dbReference>
<evidence type="ECO:0008006" key="5">
    <source>
        <dbReference type="Google" id="ProtNLM"/>
    </source>
</evidence>
<dbReference type="EMBL" id="RYYU01000001">
    <property type="protein sequence ID" value="RUL59748.1"/>
    <property type="molecule type" value="Genomic_DNA"/>
</dbReference>
<gene>
    <name evidence="3" type="ORF">EHV08_08250</name>
</gene>
<dbReference type="Proteomes" id="UP000278983">
    <property type="component" value="Unassembled WGS sequence"/>
</dbReference>
<feature type="compositionally biased region" description="Acidic residues" evidence="1">
    <location>
        <begin position="24"/>
        <end position="35"/>
    </location>
</feature>
<sequence>MRNEDIEKKILAEAEETIVNTNAEEGDMTEEDLPESESQLAIEENKEEDKEKKEKEAKEEKEREEKEKKEREKREKEAKEMQAFALTIQSQAREDEKPLSKILSLRMILGGDFFTAEFMKKNVGLILLIVIFTLIYVGNRYSCQSGLLEIDKLNKELQDSKYKALSSASELTEKCRETHVLEMLKYNKDSVLKQASQPPYIINVEEK</sequence>
<protein>
    <recommendedName>
        <fullName evidence="5">Cell division protein FtsL</fullName>
    </recommendedName>
</protein>
<feature type="transmembrane region" description="Helical" evidence="2">
    <location>
        <begin position="123"/>
        <end position="141"/>
    </location>
</feature>
<proteinExistence type="predicted"/>
<evidence type="ECO:0000313" key="3">
    <source>
        <dbReference type="EMBL" id="RUL59748.1"/>
    </source>
</evidence>